<dbReference type="Proteomes" id="UP001597337">
    <property type="component" value="Unassembled WGS sequence"/>
</dbReference>
<evidence type="ECO:0000313" key="4">
    <source>
        <dbReference type="Proteomes" id="UP001597337"/>
    </source>
</evidence>
<evidence type="ECO:0000256" key="1">
    <source>
        <dbReference type="SAM" id="MobiDB-lite"/>
    </source>
</evidence>
<dbReference type="EMBL" id="JBHUHX010000004">
    <property type="protein sequence ID" value="MFD2110541.1"/>
    <property type="molecule type" value="Genomic_DNA"/>
</dbReference>
<reference evidence="4" key="1">
    <citation type="journal article" date="2019" name="Int. J. Syst. Evol. Microbiol.">
        <title>The Global Catalogue of Microorganisms (GCM) 10K type strain sequencing project: providing services to taxonomists for standard genome sequencing and annotation.</title>
        <authorList>
            <consortium name="The Broad Institute Genomics Platform"/>
            <consortium name="The Broad Institute Genome Sequencing Center for Infectious Disease"/>
            <person name="Wu L."/>
            <person name="Ma J."/>
        </authorList>
    </citation>
    <scope>NUCLEOTIDE SEQUENCE [LARGE SCALE GENOMIC DNA]</scope>
    <source>
        <strain evidence="4">KACC 12597</strain>
    </source>
</reference>
<dbReference type="InterPro" id="IPR000305">
    <property type="entry name" value="GIY-YIG_endonuc"/>
</dbReference>
<evidence type="ECO:0000313" key="3">
    <source>
        <dbReference type="EMBL" id="MFD2110541.1"/>
    </source>
</evidence>
<organism evidence="3 4">
    <name type="scientific">Thiorhodococcus fuscus</name>
    <dbReference type="NCBI Taxonomy" id="527200"/>
    <lineage>
        <taxon>Bacteria</taxon>
        <taxon>Pseudomonadati</taxon>
        <taxon>Pseudomonadota</taxon>
        <taxon>Gammaproteobacteria</taxon>
        <taxon>Chromatiales</taxon>
        <taxon>Chromatiaceae</taxon>
        <taxon>Thiorhodococcus</taxon>
    </lineage>
</organism>
<gene>
    <name evidence="3" type="ORF">ACFSJC_01645</name>
</gene>
<comment type="caution">
    <text evidence="3">The sequence shown here is derived from an EMBL/GenBank/DDBJ whole genome shotgun (WGS) entry which is preliminary data.</text>
</comment>
<name>A0ABW4Y2Z9_9GAMM</name>
<feature type="domain" description="GIY-YIG" evidence="2">
    <location>
        <begin position="120"/>
        <end position="220"/>
    </location>
</feature>
<evidence type="ECO:0000259" key="2">
    <source>
        <dbReference type="PROSITE" id="PS50164"/>
    </source>
</evidence>
<feature type="compositionally biased region" description="Basic and acidic residues" evidence="1">
    <location>
        <begin position="256"/>
        <end position="269"/>
    </location>
</feature>
<dbReference type="CDD" id="cd10440">
    <property type="entry name" value="GIY-YIG_COG3680"/>
    <property type="match status" value="1"/>
</dbReference>
<protein>
    <submittedName>
        <fullName evidence="3">GIY-YIG nuclease family protein</fullName>
    </submittedName>
</protein>
<proteinExistence type="predicted"/>
<dbReference type="RefSeq" id="WP_386022260.1">
    <property type="nucleotide sequence ID" value="NZ_JBHUHX010000004.1"/>
</dbReference>
<dbReference type="PROSITE" id="PS50164">
    <property type="entry name" value="GIY_YIG"/>
    <property type="match status" value="1"/>
</dbReference>
<feature type="region of interest" description="Disordered" evidence="1">
    <location>
        <begin position="250"/>
        <end position="269"/>
    </location>
</feature>
<sequence>MAIQLECISLIIPIWKIDRHYPGGFRTLLTDKNLEFGNAFYHDEHLYREGSMDPMTTNLLISRWETLGLVPMRRLKGKPYWNDLCVATSVDGPTYPCDWLEYNRDEGTVSYKHVLEVDLLPYYVYELRDPRNNRTFYVGKGKNDRIFQHRPAKQSDSDNDDMLNSQEEARKLALIREIQDECQRDCHRVVIGRFETEAEAFAVEASLIKWVYGIENLTNSVHGHRHKNIRDHRQQNEMFDLEEKNQCYPSEPGLDVPKRVPGERDMSGKYTEEQRRKIAENAIFEKLEALRDELCEAPALSDLLVSAPNMSTPQDPCLIVSGFHPEAIRLMIKLQLTGDYVRFNLIPKSSRQNDIAAFKAVLSADDRGLFELKNGSAFRVYGKMLDLEISLDGKKRGVQHANVNDIVAIIEYLIDKLNGCRPN</sequence>
<keyword evidence="4" id="KW-1185">Reference proteome</keyword>
<dbReference type="Pfam" id="PF22945">
    <property type="entry name" value="LEM-3_GIY-YIG"/>
    <property type="match status" value="1"/>
</dbReference>
<accession>A0ABW4Y2Z9</accession>